<evidence type="ECO:0000313" key="1">
    <source>
        <dbReference type="EMBL" id="CDI85931.1"/>
    </source>
</evidence>
<keyword evidence="2" id="KW-1185">Reference proteome</keyword>
<accession>U6H029</accession>
<protein>
    <submittedName>
        <fullName evidence="1">Uncharacterized protein</fullName>
    </submittedName>
</protein>
<dbReference type="EMBL" id="HG694516">
    <property type="protein sequence ID" value="CDI85931.1"/>
    <property type="molecule type" value="Genomic_DNA"/>
</dbReference>
<gene>
    <name evidence="1" type="ORF">EPH_0066440</name>
</gene>
<dbReference type="VEuPathDB" id="ToxoDB:EPH_0066440"/>
<reference evidence="1" key="2">
    <citation type="submission" date="2013-10" db="EMBL/GenBank/DDBJ databases">
        <authorList>
            <person name="Aslett M."/>
        </authorList>
    </citation>
    <scope>NUCLEOTIDE SEQUENCE [LARGE SCALE GENOMIC DNA]</scope>
    <source>
        <strain evidence="1">Houghton</strain>
    </source>
</reference>
<dbReference type="OrthoDB" id="348142at2759"/>
<name>U6H029_9EIME</name>
<evidence type="ECO:0000313" key="2">
    <source>
        <dbReference type="Proteomes" id="UP000018201"/>
    </source>
</evidence>
<organism evidence="1 2">
    <name type="scientific">Eimeria praecox</name>
    <dbReference type="NCBI Taxonomy" id="51316"/>
    <lineage>
        <taxon>Eukaryota</taxon>
        <taxon>Sar</taxon>
        <taxon>Alveolata</taxon>
        <taxon>Apicomplexa</taxon>
        <taxon>Conoidasida</taxon>
        <taxon>Coccidia</taxon>
        <taxon>Eucoccidiorida</taxon>
        <taxon>Eimeriorina</taxon>
        <taxon>Eimeriidae</taxon>
        <taxon>Eimeria</taxon>
    </lineage>
</organism>
<dbReference type="Proteomes" id="UP000018201">
    <property type="component" value="Unassembled WGS sequence"/>
</dbReference>
<sequence length="162" mass="17787">MRICFWVSGAEEALLEAGREDVAVQLFVHRAKWADAVRLCGRRAPAMLPQVLQQLQQQQQQQKQFKSLQELREFCHALEEAGATEEAVDFCLSVGDIPTADPQTLRDFWLHAVELAKGLGASRHAAVATRVATELQQLGDTKAAGEVLLSAGKKQEALPDIA</sequence>
<proteinExistence type="predicted"/>
<reference evidence="1" key="1">
    <citation type="submission" date="2013-10" db="EMBL/GenBank/DDBJ databases">
        <title>Genomic analysis of the causative agents of coccidiosis in chickens.</title>
        <authorList>
            <person name="Reid A.J."/>
            <person name="Blake D."/>
            <person name="Billington K."/>
            <person name="Browne H."/>
            <person name="Dunn M."/>
            <person name="Hung S."/>
            <person name="Kawahara F."/>
            <person name="Miranda-Saavedra D."/>
            <person name="Mourier T."/>
            <person name="Nagra H."/>
            <person name="Otto T.D."/>
            <person name="Rawlings N."/>
            <person name="Sanchez A."/>
            <person name="Sanders M."/>
            <person name="Subramaniam C."/>
            <person name="Tay Y."/>
            <person name="Dear P."/>
            <person name="Doerig C."/>
            <person name="Gruber A."/>
            <person name="Parkinson J."/>
            <person name="Shirley M."/>
            <person name="Wan K.L."/>
            <person name="Berriman M."/>
            <person name="Tomley F."/>
            <person name="Pain A."/>
        </authorList>
    </citation>
    <scope>NUCLEOTIDE SEQUENCE [LARGE SCALE GENOMIC DNA]</scope>
    <source>
        <strain evidence="1">Houghton</strain>
    </source>
</reference>
<dbReference type="AlphaFoldDB" id="U6H029"/>